<keyword evidence="1" id="KW-0597">Phosphoprotein</keyword>
<organism evidence="3 4">
    <name type="scientific">Lysinibacillus xylanilyticus</name>
    <dbReference type="NCBI Taxonomy" id="582475"/>
    <lineage>
        <taxon>Bacteria</taxon>
        <taxon>Bacillati</taxon>
        <taxon>Bacillota</taxon>
        <taxon>Bacilli</taxon>
        <taxon>Bacillales</taxon>
        <taxon>Bacillaceae</taxon>
        <taxon>Lysinibacillus</taxon>
    </lineage>
</organism>
<dbReference type="AlphaFoldDB" id="A0A0K9FHE6"/>
<comment type="caution">
    <text evidence="3">The sequence shown here is derived from an EMBL/GenBank/DDBJ whole genome shotgun (WGS) entry which is preliminary data.</text>
</comment>
<dbReference type="PROSITE" id="PS50110">
    <property type="entry name" value="RESPONSE_REGULATORY"/>
    <property type="match status" value="1"/>
</dbReference>
<dbReference type="InterPro" id="IPR011006">
    <property type="entry name" value="CheY-like_superfamily"/>
</dbReference>
<dbReference type="SUPFAM" id="SSF52172">
    <property type="entry name" value="CheY-like"/>
    <property type="match status" value="1"/>
</dbReference>
<proteinExistence type="predicted"/>
<accession>A0A0K9FHE6</accession>
<feature type="domain" description="Response regulatory" evidence="2">
    <location>
        <begin position="6"/>
        <end position="77"/>
    </location>
</feature>
<protein>
    <recommendedName>
        <fullName evidence="2">Response regulatory domain-containing protein</fullName>
    </recommendedName>
</protein>
<sequence length="77" mass="8982">MKGHDQNISSRRRICNKPSFEGIFEKVGYDVMQCFNGGQALDIFQEVQPDLVLLDIMLPEKNGWLILKEIREISSWR</sequence>
<dbReference type="InterPro" id="IPR001789">
    <property type="entry name" value="Sig_transdc_resp-reg_receiver"/>
</dbReference>
<dbReference type="Pfam" id="PF00072">
    <property type="entry name" value="Response_reg"/>
    <property type="match status" value="1"/>
</dbReference>
<evidence type="ECO:0000259" key="2">
    <source>
        <dbReference type="PROSITE" id="PS50110"/>
    </source>
</evidence>
<reference evidence="4" key="1">
    <citation type="submission" date="2015-07" db="EMBL/GenBank/DDBJ databases">
        <authorList>
            <consortium name="Consortium for Microbial Forensics and Genomics (microFORGE)"/>
            <person name="Knight B.M."/>
            <person name="Roberts D.P."/>
            <person name="Lin D."/>
            <person name="Hari K."/>
            <person name="Fletcher J."/>
            <person name="Melcher U."/>
            <person name="Blagden T."/>
            <person name="Winegar R.A."/>
        </authorList>
    </citation>
    <scope>NUCLEOTIDE SEQUENCE [LARGE SCALE GENOMIC DNA]</scope>
    <source>
        <strain evidence="4">DSM 23493</strain>
    </source>
</reference>
<evidence type="ECO:0000313" key="4">
    <source>
        <dbReference type="Proteomes" id="UP000037326"/>
    </source>
</evidence>
<evidence type="ECO:0000256" key="1">
    <source>
        <dbReference type="PROSITE-ProRule" id="PRU00169"/>
    </source>
</evidence>
<dbReference type="EMBL" id="LFXJ01000002">
    <property type="protein sequence ID" value="KMY33638.1"/>
    <property type="molecule type" value="Genomic_DNA"/>
</dbReference>
<evidence type="ECO:0000313" key="3">
    <source>
        <dbReference type="EMBL" id="KMY33638.1"/>
    </source>
</evidence>
<gene>
    <name evidence="3" type="ORF">ACZ11_00685</name>
</gene>
<dbReference type="Gene3D" id="3.40.50.2300">
    <property type="match status" value="1"/>
</dbReference>
<dbReference type="PATRIC" id="fig|582475.4.peg.3688"/>
<feature type="modified residue" description="4-aspartylphosphate" evidence="1">
    <location>
        <position position="55"/>
    </location>
</feature>
<name>A0A0K9FHE6_9BACI</name>
<dbReference type="GO" id="GO:0000160">
    <property type="term" value="P:phosphorelay signal transduction system"/>
    <property type="evidence" value="ECO:0007669"/>
    <property type="project" value="InterPro"/>
</dbReference>
<dbReference type="Proteomes" id="UP000037326">
    <property type="component" value="Unassembled WGS sequence"/>
</dbReference>